<name>A0ABU0JMF6_9HYPH</name>
<keyword evidence="2" id="KW-1185">Reference proteome</keyword>
<evidence type="ECO:0000313" key="1">
    <source>
        <dbReference type="EMBL" id="MDQ0475461.1"/>
    </source>
</evidence>
<accession>A0ABU0JMF6</accession>
<reference evidence="1 2" key="1">
    <citation type="submission" date="2023-07" db="EMBL/GenBank/DDBJ databases">
        <title>Genomic Encyclopedia of Type Strains, Phase IV (KMG-IV): sequencing the most valuable type-strain genomes for metagenomic binning, comparative biology and taxonomic classification.</title>
        <authorList>
            <person name="Goeker M."/>
        </authorList>
    </citation>
    <scope>NUCLEOTIDE SEQUENCE [LARGE SCALE GENOMIC DNA]</scope>
    <source>
        <strain evidence="1 2">DSM 19619</strain>
    </source>
</reference>
<dbReference type="EMBL" id="JAUSVX010000043">
    <property type="protein sequence ID" value="MDQ0475461.1"/>
    <property type="molecule type" value="Genomic_DNA"/>
</dbReference>
<dbReference type="RefSeq" id="WP_307286719.1">
    <property type="nucleotide sequence ID" value="NZ_JAUSVX010000043.1"/>
</dbReference>
<evidence type="ECO:0008006" key="3">
    <source>
        <dbReference type="Google" id="ProtNLM"/>
    </source>
</evidence>
<gene>
    <name evidence="1" type="ORF">QO011_008511</name>
</gene>
<sequence length="114" mass="12462">MRAPTDCLLVGRWRIVEADIWERDHLDLCGPAMLTVTDRGHGEIAFGALQAGLEIAYRRSSIGFTWQGCDEMDEVSGDGSAELLDDGTLQIEFAYHDGDEAVLKAKRDASSTAC</sequence>
<dbReference type="Proteomes" id="UP001242480">
    <property type="component" value="Unassembled WGS sequence"/>
</dbReference>
<comment type="caution">
    <text evidence="1">The sequence shown here is derived from an EMBL/GenBank/DDBJ whole genome shotgun (WGS) entry which is preliminary data.</text>
</comment>
<protein>
    <recommendedName>
        <fullName evidence="3">Lipocalin-like domain-containing protein</fullName>
    </recommendedName>
</protein>
<organism evidence="1 2">
    <name type="scientific">Labrys wisconsinensis</name>
    <dbReference type="NCBI Taxonomy" id="425677"/>
    <lineage>
        <taxon>Bacteria</taxon>
        <taxon>Pseudomonadati</taxon>
        <taxon>Pseudomonadota</taxon>
        <taxon>Alphaproteobacteria</taxon>
        <taxon>Hyphomicrobiales</taxon>
        <taxon>Xanthobacteraceae</taxon>
        <taxon>Labrys</taxon>
    </lineage>
</organism>
<proteinExistence type="predicted"/>
<evidence type="ECO:0000313" key="2">
    <source>
        <dbReference type="Proteomes" id="UP001242480"/>
    </source>
</evidence>